<evidence type="ECO:0000259" key="6">
    <source>
        <dbReference type="PROSITE" id="PS50103"/>
    </source>
</evidence>
<proteinExistence type="predicted"/>
<sequence>MKRQNKYFRQARTPDPRNQGNSPHIRGQGDFPKLNLTPCKFWKLGKCDWGWSCRFLHGDSVDEDPRRPEYTGPPIDFTQFPRPVVSSPHYNAQSPLHAEDQSRVKPFRNPVVEIILANTTFKSQFSRIRDTLSSSCIDTLSSTDMFLNAEQAKARMEEDQSDYILFVDQSGYTIIPDYIQCPLQNVAQIINLNWAAKCNNFTLEQLELLTNHELEQVILRIAPDSLDNIEETILNLQNSTADAIASSTTATCAVNTKDVMEIKRKLQEFFSQLNLVNTIIADMPIYLNAEPQKGKIVQVKPPPPGGLSSSTQKVLSFIMGRSLSQIHMCIHHINKLLGCVTPAKTVFASPDIKSAGLHPTPLSASLCSAICGEETAPRVEFGRRLEPEVTVDTPTQYTISFRSSMNTGYPPFEYGLQ</sequence>
<feature type="region of interest" description="Disordered" evidence="5">
    <location>
        <begin position="1"/>
        <end position="29"/>
    </location>
</feature>
<reference evidence="7" key="2">
    <citation type="journal article" date="2007" name="Science">
        <title>Draft genome sequence of the sexually transmitted pathogen Trichomonas vaginalis.</title>
        <authorList>
            <person name="Carlton J.M."/>
            <person name="Hirt R.P."/>
            <person name="Silva J.C."/>
            <person name="Delcher A.L."/>
            <person name="Schatz M."/>
            <person name="Zhao Q."/>
            <person name="Wortman J.R."/>
            <person name="Bidwell S.L."/>
            <person name="Alsmark U.C.M."/>
            <person name="Besteiro S."/>
            <person name="Sicheritz-Ponten T."/>
            <person name="Noel C.J."/>
            <person name="Dacks J.B."/>
            <person name="Foster P.G."/>
            <person name="Simillion C."/>
            <person name="Van de Peer Y."/>
            <person name="Miranda-Saavedra D."/>
            <person name="Barton G.J."/>
            <person name="Westrop G.D."/>
            <person name="Mueller S."/>
            <person name="Dessi D."/>
            <person name="Fiori P.L."/>
            <person name="Ren Q."/>
            <person name="Paulsen I."/>
            <person name="Zhang H."/>
            <person name="Bastida-Corcuera F.D."/>
            <person name="Simoes-Barbosa A."/>
            <person name="Brown M.T."/>
            <person name="Hayes R.D."/>
            <person name="Mukherjee M."/>
            <person name="Okumura C.Y."/>
            <person name="Schneider R."/>
            <person name="Smith A.J."/>
            <person name="Vanacova S."/>
            <person name="Villalvazo M."/>
            <person name="Haas B.J."/>
            <person name="Pertea M."/>
            <person name="Feldblyum T.V."/>
            <person name="Utterback T.R."/>
            <person name="Shu C.L."/>
            <person name="Osoegawa K."/>
            <person name="de Jong P.J."/>
            <person name="Hrdy I."/>
            <person name="Horvathova L."/>
            <person name="Zubacova Z."/>
            <person name="Dolezal P."/>
            <person name="Malik S.B."/>
            <person name="Logsdon J.M. Jr."/>
            <person name="Henze K."/>
            <person name="Gupta A."/>
            <person name="Wang C.C."/>
            <person name="Dunne R.L."/>
            <person name="Upcroft J.A."/>
            <person name="Upcroft P."/>
            <person name="White O."/>
            <person name="Salzberg S.L."/>
            <person name="Tang P."/>
            <person name="Chiu C.-H."/>
            <person name="Lee Y.-S."/>
            <person name="Embley T.M."/>
            <person name="Coombs G.H."/>
            <person name="Mottram J.C."/>
            <person name="Tachezy J."/>
            <person name="Fraser-Liggett C.M."/>
            <person name="Johnson P.J."/>
        </authorList>
    </citation>
    <scope>NUCLEOTIDE SEQUENCE [LARGE SCALE GENOMIC DNA]</scope>
    <source>
        <strain evidence="7">G3</strain>
    </source>
</reference>
<feature type="zinc finger region" description="C3H1-type" evidence="4">
    <location>
        <begin position="33"/>
        <end position="60"/>
    </location>
</feature>
<evidence type="ECO:0000256" key="5">
    <source>
        <dbReference type="SAM" id="MobiDB-lite"/>
    </source>
</evidence>
<dbReference type="SMR" id="A2FIZ2"/>
<evidence type="ECO:0000313" key="7">
    <source>
        <dbReference type="EMBL" id="EAX95107.1"/>
    </source>
</evidence>
<dbReference type="InterPro" id="IPR036855">
    <property type="entry name" value="Znf_CCCH_sf"/>
</dbReference>
<evidence type="ECO:0000313" key="8">
    <source>
        <dbReference type="Proteomes" id="UP000001542"/>
    </source>
</evidence>
<evidence type="ECO:0000256" key="1">
    <source>
        <dbReference type="ARBA" id="ARBA00022723"/>
    </source>
</evidence>
<dbReference type="Proteomes" id="UP000001542">
    <property type="component" value="Unassembled WGS sequence"/>
</dbReference>
<evidence type="ECO:0000256" key="2">
    <source>
        <dbReference type="ARBA" id="ARBA00022771"/>
    </source>
</evidence>
<keyword evidence="2 4" id="KW-0863">Zinc-finger</keyword>
<organism evidence="7 8">
    <name type="scientific">Trichomonas vaginalis (strain ATCC PRA-98 / G3)</name>
    <dbReference type="NCBI Taxonomy" id="412133"/>
    <lineage>
        <taxon>Eukaryota</taxon>
        <taxon>Metamonada</taxon>
        <taxon>Parabasalia</taxon>
        <taxon>Trichomonadida</taxon>
        <taxon>Trichomonadidae</taxon>
        <taxon>Trichomonas</taxon>
    </lineage>
</organism>
<reference evidence="7" key="1">
    <citation type="submission" date="2006-10" db="EMBL/GenBank/DDBJ databases">
        <authorList>
            <person name="Amadeo P."/>
            <person name="Zhao Q."/>
            <person name="Wortman J."/>
            <person name="Fraser-Liggett C."/>
            <person name="Carlton J."/>
        </authorList>
    </citation>
    <scope>NUCLEOTIDE SEQUENCE</scope>
    <source>
        <strain evidence="7">G3</strain>
    </source>
</reference>
<feature type="domain" description="C3H1-type" evidence="6">
    <location>
        <begin position="33"/>
        <end position="60"/>
    </location>
</feature>
<keyword evidence="1 4" id="KW-0479">Metal-binding</keyword>
<dbReference type="GO" id="GO:0008270">
    <property type="term" value="F:zinc ion binding"/>
    <property type="evidence" value="ECO:0007669"/>
    <property type="project" value="UniProtKB-KW"/>
</dbReference>
<dbReference type="KEGG" id="tva:4752850"/>
<dbReference type="PROSITE" id="PS50103">
    <property type="entry name" value="ZF_C3H1"/>
    <property type="match status" value="1"/>
</dbReference>
<name>A2FIZ2_TRIV3</name>
<dbReference type="OrthoDB" id="411372at2759"/>
<dbReference type="VEuPathDB" id="TrichDB:TVAG_033270"/>
<keyword evidence="8" id="KW-1185">Reference proteome</keyword>
<dbReference type="AlphaFoldDB" id="A2FIZ2"/>
<evidence type="ECO:0000256" key="3">
    <source>
        <dbReference type="ARBA" id="ARBA00022833"/>
    </source>
</evidence>
<keyword evidence="3 4" id="KW-0862">Zinc</keyword>
<gene>
    <name evidence="7" type="ORF">TVAG_033270</name>
</gene>
<dbReference type="InterPro" id="IPR000571">
    <property type="entry name" value="Znf_CCCH"/>
</dbReference>
<dbReference type="EMBL" id="DS113823">
    <property type="protein sequence ID" value="EAX95107.1"/>
    <property type="molecule type" value="Genomic_DNA"/>
</dbReference>
<accession>A2FIZ2</accession>
<dbReference type="InParanoid" id="A2FIZ2"/>
<dbReference type="VEuPathDB" id="TrichDB:TVAGG3_0611250"/>
<dbReference type="RefSeq" id="XP_001308037.1">
    <property type="nucleotide sequence ID" value="XM_001308036.1"/>
</dbReference>
<dbReference type="SUPFAM" id="SSF90229">
    <property type="entry name" value="CCCH zinc finger"/>
    <property type="match status" value="1"/>
</dbReference>
<protein>
    <recommendedName>
        <fullName evidence="6">C3H1-type domain-containing protein</fullName>
    </recommendedName>
</protein>
<evidence type="ECO:0000256" key="4">
    <source>
        <dbReference type="PROSITE-ProRule" id="PRU00723"/>
    </source>
</evidence>